<protein>
    <recommendedName>
        <fullName evidence="3">Probable chemoreceptor glutamine deamidase CheD</fullName>
        <ecNumber evidence="3">3.5.1.44</ecNumber>
    </recommendedName>
</protein>
<name>A0ABW3JXE4_9BACT</name>
<dbReference type="InterPro" id="IPR038592">
    <property type="entry name" value="CheD-like_sf"/>
</dbReference>
<dbReference type="Pfam" id="PF03975">
    <property type="entry name" value="CheD"/>
    <property type="match status" value="1"/>
</dbReference>
<dbReference type="Gene3D" id="3.30.1330.200">
    <property type="match status" value="1"/>
</dbReference>
<keyword evidence="2 3" id="KW-0378">Hydrolase</keyword>
<dbReference type="PANTHER" id="PTHR35147">
    <property type="entry name" value="CHEMORECEPTOR GLUTAMINE DEAMIDASE CHED-RELATED"/>
    <property type="match status" value="1"/>
</dbReference>
<dbReference type="EC" id="3.5.1.44" evidence="3"/>
<dbReference type="PANTHER" id="PTHR35147:SF1">
    <property type="entry name" value="CHEMORECEPTOR GLUTAMINE DEAMIDASE CHED-RELATED"/>
    <property type="match status" value="1"/>
</dbReference>
<dbReference type="CDD" id="cd16352">
    <property type="entry name" value="CheD"/>
    <property type="match status" value="1"/>
</dbReference>
<keyword evidence="1 3" id="KW-0145">Chemotaxis</keyword>
<dbReference type="RefSeq" id="WP_377575694.1">
    <property type="nucleotide sequence ID" value="NZ_JBHTKA010000001.1"/>
</dbReference>
<evidence type="ECO:0000256" key="2">
    <source>
        <dbReference type="ARBA" id="ARBA00022801"/>
    </source>
</evidence>
<comment type="catalytic activity">
    <reaction evidence="3">
        <text>L-glutaminyl-[protein] + H2O = L-glutamyl-[protein] + NH4(+)</text>
        <dbReference type="Rhea" id="RHEA:16441"/>
        <dbReference type="Rhea" id="RHEA-COMP:10207"/>
        <dbReference type="Rhea" id="RHEA-COMP:10208"/>
        <dbReference type="ChEBI" id="CHEBI:15377"/>
        <dbReference type="ChEBI" id="CHEBI:28938"/>
        <dbReference type="ChEBI" id="CHEBI:29973"/>
        <dbReference type="ChEBI" id="CHEBI:30011"/>
        <dbReference type="EC" id="3.5.1.44"/>
    </reaction>
</comment>
<organism evidence="4 5">
    <name type="scientific">Ohtaekwangia kribbensis</name>
    <dbReference type="NCBI Taxonomy" id="688913"/>
    <lineage>
        <taxon>Bacteria</taxon>
        <taxon>Pseudomonadati</taxon>
        <taxon>Bacteroidota</taxon>
        <taxon>Cytophagia</taxon>
        <taxon>Cytophagales</taxon>
        <taxon>Fulvivirgaceae</taxon>
        <taxon>Ohtaekwangia</taxon>
    </lineage>
</organism>
<comment type="function">
    <text evidence="3">Probably deamidates glutamine residues to glutamate on methyl-accepting chemotaxis receptors (MCPs), playing an important role in chemotaxis.</text>
</comment>
<dbReference type="Proteomes" id="UP001597112">
    <property type="component" value="Unassembled WGS sequence"/>
</dbReference>
<evidence type="ECO:0000256" key="3">
    <source>
        <dbReference type="HAMAP-Rule" id="MF_01440"/>
    </source>
</evidence>
<keyword evidence="5" id="KW-1185">Reference proteome</keyword>
<dbReference type="InterPro" id="IPR005659">
    <property type="entry name" value="Chemorcpt_Glu_NH3ase_CheD"/>
</dbReference>
<sequence length="151" mass="16363">MMSCVLDINEVEVSVRPVEMVCVGLGSCVAVFVTDRIRKVYGGAHIPLPCGEFTAGMKSAGEIIDELLYKLQRKGGDVNRLRAKIAGGANVLDQTLDIGKQNAESVMELLHARKIYIAGSDLGGTISRSVRFNSVTQELTISTSEQEKYTI</sequence>
<dbReference type="SUPFAM" id="SSF64438">
    <property type="entry name" value="CNF1/YfiH-like putative cysteine hydrolases"/>
    <property type="match status" value="1"/>
</dbReference>
<reference evidence="5" key="1">
    <citation type="journal article" date="2019" name="Int. J. Syst. Evol. Microbiol.">
        <title>The Global Catalogue of Microorganisms (GCM) 10K type strain sequencing project: providing services to taxonomists for standard genome sequencing and annotation.</title>
        <authorList>
            <consortium name="The Broad Institute Genomics Platform"/>
            <consortium name="The Broad Institute Genome Sequencing Center for Infectious Disease"/>
            <person name="Wu L."/>
            <person name="Ma J."/>
        </authorList>
    </citation>
    <scope>NUCLEOTIDE SEQUENCE [LARGE SCALE GENOMIC DNA]</scope>
    <source>
        <strain evidence="5">CCUG 58938</strain>
    </source>
</reference>
<evidence type="ECO:0000313" key="5">
    <source>
        <dbReference type="Proteomes" id="UP001597112"/>
    </source>
</evidence>
<evidence type="ECO:0000313" key="4">
    <source>
        <dbReference type="EMBL" id="MFD0998650.1"/>
    </source>
</evidence>
<proteinExistence type="inferred from homology"/>
<dbReference type="InterPro" id="IPR011324">
    <property type="entry name" value="Cytotoxic_necrot_fac-like_cat"/>
</dbReference>
<accession>A0ABW3JXE4</accession>
<comment type="caution">
    <text evidence="4">The sequence shown here is derived from an EMBL/GenBank/DDBJ whole genome shotgun (WGS) entry which is preliminary data.</text>
</comment>
<dbReference type="HAMAP" id="MF_01440">
    <property type="entry name" value="CheD"/>
    <property type="match status" value="1"/>
</dbReference>
<evidence type="ECO:0000256" key="1">
    <source>
        <dbReference type="ARBA" id="ARBA00022500"/>
    </source>
</evidence>
<dbReference type="EMBL" id="JBHTKA010000001">
    <property type="protein sequence ID" value="MFD0998650.1"/>
    <property type="molecule type" value="Genomic_DNA"/>
</dbReference>
<gene>
    <name evidence="3" type="primary">cheD</name>
    <name evidence="4" type="ORF">ACFQ21_05000</name>
</gene>
<comment type="similarity">
    <text evidence="3">Belongs to the CheD family.</text>
</comment>